<dbReference type="OrthoDB" id="9775130at2"/>
<dbReference type="Gene3D" id="3.40.50.1820">
    <property type="entry name" value="alpha/beta hydrolase"/>
    <property type="match status" value="1"/>
</dbReference>
<accession>A0A0E3V669</accession>
<proteinExistence type="predicted"/>
<name>A0A0E3V669_9BACT</name>
<dbReference type="RefSeq" id="WP_046375867.1">
    <property type="nucleotide sequence ID" value="NZ_CP010429.1"/>
</dbReference>
<dbReference type="AlphaFoldDB" id="A0A0E3V669"/>
<sequence>MHREYHKWFSPNLNRDMELLILGHAGARVLVFPTRRGRFYEYETLGLVDALAEKIENGWLQLYCVDSIDRESVYNSEAHPYDRIRRHGQYEQYIINEVLPLSRLKNPQPFMISHGCSLGAYHALNIAFRHPQWFGKVVAFSGRYNLSEPVGEFRGLFDDYYDEEIYFHSPNHFLPNLDDSALLDSLRRLQIVMTIGAEDPFLASNVTLSSALQDKQIAHELYVWEGRAHQASDWQKMVQLYL</sequence>
<evidence type="ECO:0000313" key="1">
    <source>
        <dbReference type="EMBL" id="AKD54271.1"/>
    </source>
</evidence>
<dbReference type="PATRIC" id="fig|1379870.5.peg.972"/>
<dbReference type="Proteomes" id="UP000033054">
    <property type="component" value="Chromosome"/>
</dbReference>
<dbReference type="Pfam" id="PF00756">
    <property type="entry name" value="Esterase"/>
    <property type="match status" value="1"/>
</dbReference>
<dbReference type="HOGENOM" id="CLU_090325_0_0_10"/>
<dbReference type="PANTHER" id="PTHR48098">
    <property type="entry name" value="ENTEROCHELIN ESTERASE-RELATED"/>
    <property type="match status" value="1"/>
</dbReference>
<dbReference type="InterPro" id="IPR000801">
    <property type="entry name" value="Esterase-like"/>
</dbReference>
<evidence type="ECO:0000313" key="2">
    <source>
        <dbReference type="Proteomes" id="UP000033054"/>
    </source>
</evidence>
<keyword evidence="2" id="KW-1185">Reference proteome</keyword>
<dbReference type="InterPro" id="IPR029058">
    <property type="entry name" value="AB_hydrolase_fold"/>
</dbReference>
<dbReference type="KEGG" id="srd:SD10_04470"/>
<protein>
    <submittedName>
        <fullName evidence="1">Esterase</fullName>
    </submittedName>
</protein>
<dbReference type="SUPFAM" id="SSF53474">
    <property type="entry name" value="alpha/beta-Hydrolases"/>
    <property type="match status" value="1"/>
</dbReference>
<dbReference type="EMBL" id="CP010429">
    <property type="protein sequence ID" value="AKD54271.1"/>
    <property type="molecule type" value="Genomic_DNA"/>
</dbReference>
<reference evidence="1 2" key="1">
    <citation type="journal article" date="2014" name="Curr. Microbiol.">
        <title>Spirosoma radiotolerans sp. nov., a gamma-radiation-resistant bacterium isolated from gamma ray-irradiated soil.</title>
        <authorList>
            <person name="Lee J.J."/>
            <person name="Srinivasan S."/>
            <person name="Lim S."/>
            <person name="Joe M."/>
            <person name="Im S."/>
            <person name="Bae S.I."/>
            <person name="Park K.R."/>
            <person name="Han J.H."/>
            <person name="Park S.H."/>
            <person name="Joo B.M."/>
            <person name="Park S.J."/>
            <person name="Kim M.K."/>
        </authorList>
    </citation>
    <scope>NUCLEOTIDE SEQUENCE [LARGE SCALE GENOMIC DNA]</scope>
    <source>
        <strain evidence="1 2">DG5A</strain>
    </source>
</reference>
<organism evidence="1 2">
    <name type="scientific">Spirosoma radiotolerans</name>
    <dbReference type="NCBI Taxonomy" id="1379870"/>
    <lineage>
        <taxon>Bacteria</taxon>
        <taxon>Pseudomonadati</taxon>
        <taxon>Bacteroidota</taxon>
        <taxon>Cytophagia</taxon>
        <taxon>Cytophagales</taxon>
        <taxon>Cytophagaceae</taxon>
        <taxon>Spirosoma</taxon>
    </lineage>
</organism>
<dbReference type="InterPro" id="IPR050583">
    <property type="entry name" value="Mycobacterial_A85_antigen"/>
</dbReference>
<dbReference type="PANTHER" id="PTHR48098:SF3">
    <property type="entry name" value="IRON(III) ENTEROBACTIN ESTERASE"/>
    <property type="match status" value="1"/>
</dbReference>
<gene>
    <name evidence="1" type="ORF">SD10_04470</name>
</gene>
<dbReference type="STRING" id="1379870.SD10_04470"/>